<reference evidence="2" key="2">
    <citation type="submission" date="2016-04" db="EMBL/GenBank/DDBJ databases">
        <title>First Complete Genome Sequence of a Subdivision 6 Acidobacterium.</title>
        <authorList>
            <person name="Huang S."/>
            <person name="Vieira S."/>
            <person name="Bunk B."/>
            <person name="Riedel T."/>
            <person name="Sproeer C."/>
            <person name="Overmann J."/>
        </authorList>
    </citation>
    <scope>NUCLEOTIDE SEQUENCE [LARGE SCALE GENOMIC DNA]</scope>
    <source>
        <strain evidence="2">DSM 100886 HEG_-6_39</strain>
    </source>
</reference>
<name>A0A143PM78_LUTPR</name>
<dbReference type="EMBL" id="CP015136">
    <property type="protein sequence ID" value="AMY09178.1"/>
    <property type="molecule type" value="Genomic_DNA"/>
</dbReference>
<protein>
    <submittedName>
        <fullName evidence="1">Uncharacterized protein</fullName>
    </submittedName>
</protein>
<reference evidence="1 2" key="1">
    <citation type="journal article" date="2016" name="Genome Announc.">
        <title>First Complete Genome Sequence of a Subdivision 6 Acidobacterium Strain.</title>
        <authorList>
            <person name="Huang S."/>
            <person name="Vieira S."/>
            <person name="Bunk B."/>
            <person name="Riedel T."/>
            <person name="Sproer C."/>
            <person name="Overmann J."/>
        </authorList>
    </citation>
    <scope>NUCLEOTIDE SEQUENCE [LARGE SCALE GENOMIC DNA]</scope>
    <source>
        <strain evidence="2">DSM 100886 HEG_-6_39</strain>
    </source>
</reference>
<gene>
    <name evidence="1" type="ORF">LuPra_02391</name>
</gene>
<evidence type="ECO:0000313" key="2">
    <source>
        <dbReference type="Proteomes" id="UP000076079"/>
    </source>
</evidence>
<dbReference type="KEGG" id="abac:LuPra_02391"/>
<proteinExistence type="predicted"/>
<dbReference type="AlphaFoldDB" id="A0A143PM78"/>
<dbReference type="Proteomes" id="UP000076079">
    <property type="component" value="Chromosome"/>
</dbReference>
<accession>A0A143PM78</accession>
<evidence type="ECO:0000313" key="1">
    <source>
        <dbReference type="EMBL" id="AMY09178.1"/>
    </source>
</evidence>
<keyword evidence="2" id="KW-1185">Reference proteome</keyword>
<sequence length="176" mass="18376">MFVDPIAMSSMAELREKPGGFRSLRQEERTVKTFIQALAILMCVTIATTHAAGPSTATKSRDVCIVNLTGTSPSNTFVFKDVKPLAAGGAIAVQGLFFTTARKVAPFHGSAVMASDGSVRLGLVVHSSADSTNDFTIAGITSVDFVGTVKFDSDGDFVPNGTLTMEPADCATVVVP</sequence>
<organism evidence="1 2">
    <name type="scientific">Luteitalea pratensis</name>
    <dbReference type="NCBI Taxonomy" id="1855912"/>
    <lineage>
        <taxon>Bacteria</taxon>
        <taxon>Pseudomonadati</taxon>
        <taxon>Acidobacteriota</taxon>
        <taxon>Vicinamibacteria</taxon>
        <taxon>Vicinamibacterales</taxon>
        <taxon>Vicinamibacteraceae</taxon>
        <taxon>Luteitalea</taxon>
    </lineage>
</organism>